<keyword evidence="2" id="KW-0813">Transport</keyword>
<evidence type="ECO:0000256" key="1">
    <source>
        <dbReference type="ARBA" id="ARBA00004496"/>
    </source>
</evidence>
<dbReference type="InterPro" id="IPR011055">
    <property type="entry name" value="Dup_hybrid_motif"/>
</dbReference>
<dbReference type="GO" id="GO:0005737">
    <property type="term" value="C:cytoplasm"/>
    <property type="evidence" value="ECO:0007669"/>
    <property type="project" value="UniProtKB-SubCell"/>
</dbReference>
<evidence type="ECO:0000256" key="4">
    <source>
        <dbReference type="ARBA" id="ARBA00022679"/>
    </source>
</evidence>
<comment type="subcellular location">
    <subcellularLocation>
        <location evidence="1">Cytoplasm</location>
    </subcellularLocation>
</comment>
<keyword evidence="5" id="KW-0598">Phosphotransferase system</keyword>
<dbReference type="Proteomes" id="UP000234545">
    <property type="component" value="Unassembled WGS sequence"/>
</dbReference>
<feature type="domain" description="PTS EIIA type-1" evidence="7">
    <location>
        <begin position="24"/>
        <end position="129"/>
    </location>
</feature>
<dbReference type="InterPro" id="IPR001127">
    <property type="entry name" value="PTS_EIIA_1_perm"/>
</dbReference>
<dbReference type="OrthoDB" id="9797715at2"/>
<dbReference type="PANTHER" id="PTHR45008:SF1">
    <property type="entry name" value="PTS SYSTEM GLUCOSE-SPECIFIC EIIA COMPONENT"/>
    <property type="match status" value="1"/>
</dbReference>
<keyword evidence="6" id="KW-0418">Kinase</keyword>
<dbReference type="AlphaFoldDB" id="A0A2I1I6M4"/>
<comment type="caution">
    <text evidence="8">The sequence shown here is derived from an EMBL/GenBank/DDBJ whole genome shotgun (WGS) entry which is preliminary data.</text>
</comment>
<gene>
    <name evidence="8" type="ORF">CYJ25_00305</name>
</gene>
<keyword evidence="4" id="KW-0808">Transferase</keyword>
<dbReference type="EMBL" id="PKKJ01000001">
    <property type="protein sequence ID" value="PKY66731.1"/>
    <property type="molecule type" value="Genomic_DNA"/>
</dbReference>
<keyword evidence="3 8" id="KW-0762">Sugar transport</keyword>
<dbReference type="Pfam" id="PF00358">
    <property type="entry name" value="PTS_EIIA_1"/>
    <property type="match status" value="1"/>
</dbReference>
<evidence type="ECO:0000256" key="6">
    <source>
        <dbReference type="ARBA" id="ARBA00022777"/>
    </source>
</evidence>
<evidence type="ECO:0000259" key="7">
    <source>
        <dbReference type="PROSITE" id="PS51093"/>
    </source>
</evidence>
<dbReference type="PROSITE" id="PS51093">
    <property type="entry name" value="PTS_EIIA_TYPE_1"/>
    <property type="match status" value="1"/>
</dbReference>
<dbReference type="GO" id="GO:0016301">
    <property type="term" value="F:kinase activity"/>
    <property type="evidence" value="ECO:0007669"/>
    <property type="project" value="UniProtKB-KW"/>
</dbReference>
<evidence type="ECO:0000313" key="8">
    <source>
        <dbReference type="EMBL" id="PKY66731.1"/>
    </source>
</evidence>
<sequence>MTEQSVQVGAPIPGRTVSLRQVPDLVFSGMIVGAGVALRPLPGSKEVTAVAPISGRLVKLFPHAFMITSGEQTVLVHLGIDTVKMRGDGFTCHALENAMVKAGEPITTFSVKRIEKARYSPLCPVVVLDSTPSDLENLRPEGNQVEVGDLLFEISAAPAGDPNEW</sequence>
<dbReference type="GO" id="GO:0009401">
    <property type="term" value="P:phosphoenolpyruvate-dependent sugar phosphotransferase system"/>
    <property type="evidence" value="ECO:0007669"/>
    <property type="project" value="UniProtKB-KW"/>
</dbReference>
<organism evidence="8 9">
    <name type="scientific">Schaalia turicensis</name>
    <dbReference type="NCBI Taxonomy" id="131111"/>
    <lineage>
        <taxon>Bacteria</taxon>
        <taxon>Bacillati</taxon>
        <taxon>Actinomycetota</taxon>
        <taxon>Actinomycetes</taxon>
        <taxon>Actinomycetales</taxon>
        <taxon>Actinomycetaceae</taxon>
        <taxon>Schaalia</taxon>
    </lineage>
</organism>
<proteinExistence type="predicted"/>
<evidence type="ECO:0000256" key="5">
    <source>
        <dbReference type="ARBA" id="ARBA00022683"/>
    </source>
</evidence>
<evidence type="ECO:0000313" key="9">
    <source>
        <dbReference type="Proteomes" id="UP000234545"/>
    </source>
</evidence>
<evidence type="ECO:0000256" key="3">
    <source>
        <dbReference type="ARBA" id="ARBA00022597"/>
    </source>
</evidence>
<name>A0A2I1I6M4_9ACTO</name>
<accession>A0A2I1I6M4</accession>
<dbReference type="InterPro" id="IPR050890">
    <property type="entry name" value="PTS_EIIA_component"/>
</dbReference>
<reference evidence="8 9" key="1">
    <citation type="submission" date="2017-12" db="EMBL/GenBank/DDBJ databases">
        <title>Phylogenetic diversity of female urinary microbiome.</title>
        <authorList>
            <person name="Thomas-White K."/>
            <person name="Wolfe A.J."/>
        </authorList>
    </citation>
    <scope>NUCLEOTIDE SEQUENCE [LARGE SCALE GENOMIC DNA]</scope>
    <source>
        <strain evidence="8 9">UMB0250</strain>
    </source>
</reference>
<dbReference type="SUPFAM" id="SSF51261">
    <property type="entry name" value="Duplicated hybrid motif"/>
    <property type="match status" value="1"/>
</dbReference>
<protein>
    <submittedName>
        <fullName evidence="8">PTS glucose transporter subunit IIA</fullName>
    </submittedName>
</protein>
<dbReference type="Gene3D" id="2.70.70.10">
    <property type="entry name" value="Glucose Permease (Domain IIA)"/>
    <property type="match status" value="1"/>
</dbReference>
<dbReference type="PANTHER" id="PTHR45008">
    <property type="entry name" value="PTS SYSTEM GLUCOSE-SPECIFIC EIIA COMPONENT"/>
    <property type="match status" value="1"/>
</dbReference>
<dbReference type="RefSeq" id="WP_101627257.1">
    <property type="nucleotide sequence ID" value="NZ_JBQOSN010000013.1"/>
</dbReference>
<evidence type="ECO:0000256" key="2">
    <source>
        <dbReference type="ARBA" id="ARBA00022448"/>
    </source>
</evidence>